<feature type="domain" description="Glycosyltransferase subfamily 4-like N-terminal" evidence="2">
    <location>
        <begin position="11"/>
        <end position="180"/>
    </location>
</feature>
<dbReference type="SUPFAM" id="SSF53756">
    <property type="entry name" value="UDP-Glycosyltransferase/glycogen phosphorylase"/>
    <property type="match status" value="1"/>
</dbReference>
<keyword evidence="4" id="KW-1185">Reference proteome</keyword>
<reference evidence="3" key="1">
    <citation type="submission" date="2021-12" db="EMBL/GenBank/DDBJ databases">
        <authorList>
            <person name="Rodrigo-Torres L."/>
            <person name="Arahal R. D."/>
            <person name="Lucena T."/>
        </authorList>
    </citation>
    <scope>NUCLEOTIDE SEQUENCE</scope>
    <source>
        <strain evidence="3">CECT 8858</strain>
    </source>
</reference>
<evidence type="ECO:0000259" key="1">
    <source>
        <dbReference type="Pfam" id="PF00534"/>
    </source>
</evidence>
<dbReference type="Pfam" id="PF00534">
    <property type="entry name" value="Glycos_transf_1"/>
    <property type="match status" value="1"/>
</dbReference>
<dbReference type="EMBL" id="CAKLPY010000001">
    <property type="protein sequence ID" value="CAH0994273.1"/>
    <property type="molecule type" value="Genomic_DNA"/>
</dbReference>
<dbReference type="Pfam" id="PF13439">
    <property type="entry name" value="Glyco_transf_4"/>
    <property type="match status" value="1"/>
</dbReference>
<dbReference type="GO" id="GO:0016757">
    <property type="term" value="F:glycosyltransferase activity"/>
    <property type="evidence" value="ECO:0007669"/>
    <property type="project" value="UniProtKB-KW"/>
</dbReference>
<name>A0ABM9AL14_9BACT</name>
<proteinExistence type="predicted"/>
<dbReference type="EC" id="2.4.1.-" evidence="3"/>
<comment type="caution">
    <text evidence="3">The sequence shown here is derived from an EMBL/GenBank/DDBJ whole genome shotgun (WGS) entry which is preliminary data.</text>
</comment>
<evidence type="ECO:0000313" key="3">
    <source>
        <dbReference type="EMBL" id="CAH0994273.1"/>
    </source>
</evidence>
<organism evidence="3 4">
    <name type="scientific">Emticicia aquatica</name>
    <dbReference type="NCBI Taxonomy" id="1681835"/>
    <lineage>
        <taxon>Bacteria</taxon>
        <taxon>Pseudomonadati</taxon>
        <taxon>Bacteroidota</taxon>
        <taxon>Cytophagia</taxon>
        <taxon>Cytophagales</taxon>
        <taxon>Leadbetterellaceae</taxon>
        <taxon>Emticicia</taxon>
    </lineage>
</organism>
<dbReference type="InterPro" id="IPR050194">
    <property type="entry name" value="Glycosyltransferase_grp1"/>
</dbReference>
<dbReference type="InterPro" id="IPR023881">
    <property type="entry name" value="Thiol_BshA"/>
</dbReference>
<dbReference type="RefSeq" id="WP_238804023.1">
    <property type="nucleotide sequence ID" value="NZ_CAKLPY010000001.1"/>
</dbReference>
<accession>A0ABM9AL14</accession>
<keyword evidence="3" id="KW-0328">Glycosyltransferase</keyword>
<dbReference type="NCBIfam" id="TIGR03999">
    <property type="entry name" value="thiol_BshA"/>
    <property type="match status" value="1"/>
</dbReference>
<protein>
    <submittedName>
        <fullName evidence="3">N-acetyl-alpha-D-glucosaminyl L-malate synthase</fullName>
        <ecNumber evidence="3">2.4.1.-</ecNumber>
    </submittedName>
</protein>
<keyword evidence="3" id="KW-0808">Transferase</keyword>
<gene>
    <name evidence="3" type="primary">bshA</name>
    <name evidence="3" type="ORF">EMA8858_00382</name>
</gene>
<feature type="domain" description="Glycosyl transferase family 1" evidence="1">
    <location>
        <begin position="185"/>
        <end position="341"/>
    </location>
</feature>
<dbReference type="PANTHER" id="PTHR45947:SF3">
    <property type="entry name" value="SULFOQUINOVOSYL TRANSFERASE SQD2"/>
    <property type="match status" value="1"/>
</dbReference>
<dbReference type="Gene3D" id="3.40.50.2000">
    <property type="entry name" value="Glycogen Phosphorylase B"/>
    <property type="match status" value="2"/>
</dbReference>
<dbReference type="InterPro" id="IPR028098">
    <property type="entry name" value="Glyco_trans_4-like_N"/>
</dbReference>
<dbReference type="InterPro" id="IPR001296">
    <property type="entry name" value="Glyco_trans_1"/>
</dbReference>
<sequence>MKIGIVCYPTFGGSGVVATELGKGLAKNGHQVHFITYTQPARLDFFNENIFYHEVNIASYPLFQYPPYESALAGKMVDVVKYEKLDVLHVHYAIPHATSAFLAKQILKCHGINIPVVTTLHGTDITIVGKDASLAPVVTFSINESDGVTTVSADLRKDTYEAFDIKKEIEVIPNFVDLERFKKQRKEHFKRIICPNDEKLLVHTSNFRRVKRIEDIIQIFAKLKKQIPSKLLLVGDGPERGPMEQLSRDLNLGEDVRFVGKLDAIEEVLSVADLFLMPSEKESFGLAALEAMACEVPVISSNTGGLPELNVQGVTGFLSNVGDVDDMVKNAIYILQDENLPTFKANALARAREFDITNIVPMYERYYEKVLRGES</sequence>
<evidence type="ECO:0000259" key="2">
    <source>
        <dbReference type="Pfam" id="PF13439"/>
    </source>
</evidence>
<evidence type="ECO:0000313" key="4">
    <source>
        <dbReference type="Proteomes" id="UP000837932"/>
    </source>
</evidence>
<dbReference type="Proteomes" id="UP000837932">
    <property type="component" value="Unassembled WGS sequence"/>
</dbReference>
<dbReference type="PANTHER" id="PTHR45947">
    <property type="entry name" value="SULFOQUINOVOSYL TRANSFERASE SQD2"/>
    <property type="match status" value="1"/>
</dbReference>